<feature type="chain" id="PRO_5035905137" evidence="1">
    <location>
        <begin position="25"/>
        <end position="192"/>
    </location>
</feature>
<accession>A0A8S4Q5K3</accession>
<name>A0A8S4Q5K3_OWEFU</name>
<gene>
    <name evidence="2" type="ORF">OFUS_LOCUS24963</name>
</gene>
<dbReference type="EMBL" id="CAIIXF020000012">
    <property type="protein sequence ID" value="CAH1801148.1"/>
    <property type="molecule type" value="Genomic_DNA"/>
</dbReference>
<protein>
    <submittedName>
        <fullName evidence="2">Uncharacterized protein</fullName>
    </submittedName>
</protein>
<proteinExistence type="predicted"/>
<keyword evidence="3" id="KW-1185">Reference proteome</keyword>
<evidence type="ECO:0000313" key="3">
    <source>
        <dbReference type="Proteomes" id="UP000749559"/>
    </source>
</evidence>
<keyword evidence="1" id="KW-0732">Signal</keyword>
<organism evidence="2 3">
    <name type="scientific">Owenia fusiformis</name>
    <name type="common">Polychaete worm</name>
    <dbReference type="NCBI Taxonomy" id="6347"/>
    <lineage>
        <taxon>Eukaryota</taxon>
        <taxon>Metazoa</taxon>
        <taxon>Spiralia</taxon>
        <taxon>Lophotrochozoa</taxon>
        <taxon>Annelida</taxon>
        <taxon>Polychaeta</taxon>
        <taxon>Sedentaria</taxon>
        <taxon>Canalipalpata</taxon>
        <taxon>Sabellida</taxon>
        <taxon>Oweniida</taxon>
        <taxon>Oweniidae</taxon>
        <taxon>Owenia</taxon>
    </lineage>
</organism>
<evidence type="ECO:0000256" key="1">
    <source>
        <dbReference type="SAM" id="SignalP"/>
    </source>
</evidence>
<sequence length="192" mass="21953">MLSSKSSIILLMVLCFLSVMLIEGGRKQCKQQNGGAYGGFKHYNRTLFYVAQGTKAVMDPKLPMTEWWHKVQGWAGRTTKNEIIGEGSLRALHFFHERYGIDLRSLVTTDELYYGNVTRIINVTSTESYRFRTLVLKWLPGQDCRLITETIGEKVNFFENPAIVNDFLYELAPQDEGIYGGTYSGKKTRTIF</sequence>
<evidence type="ECO:0000313" key="2">
    <source>
        <dbReference type="EMBL" id="CAH1801148.1"/>
    </source>
</evidence>
<dbReference type="AlphaFoldDB" id="A0A8S4Q5K3"/>
<feature type="signal peptide" evidence="1">
    <location>
        <begin position="1"/>
        <end position="24"/>
    </location>
</feature>
<reference evidence="2" key="1">
    <citation type="submission" date="2022-03" db="EMBL/GenBank/DDBJ databases">
        <authorList>
            <person name="Martin C."/>
        </authorList>
    </citation>
    <scope>NUCLEOTIDE SEQUENCE</scope>
</reference>
<comment type="caution">
    <text evidence="2">The sequence shown here is derived from an EMBL/GenBank/DDBJ whole genome shotgun (WGS) entry which is preliminary data.</text>
</comment>
<dbReference type="Proteomes" id="UP000749559">
    <property type="component" value="Unassembled WGS sequence"/>
</dbReference>